<dbReference type="InterPro" id="IPR001296">
    <property type="entry name" value="Glyco_trans_1"/>
</dbReference>
<dbReference type="EMBL" id="LZZM01000201">
    <property type="protein sequence ID" value="OOM74340.1"/>
    <property type="molecule type" value="Genomic_DNA"/>
</dbReference>
<accession>A0A1S8T983</accession>
<evidence type="ECO:0000259" key="1">
    <source>
        <dbReference type="Pfam" id="PF00534"/>
    </source>
</evidence>
<dbReference type="PANTHER" id="PTHR45947:SF3">
    <property type="entry name" value="SULFOQUINOVOSYL TRANSFERASE SQD2"/>
    <property type="match status" value="1"/>
</dbReference>
<dbReference type="PANTHER" id="PTHR45947">
    <property type="entry name" value="SULFOQUINOVOSYL TRANSFERASE SQD2"/>
    <property type="match status" value="1"/>
</dbReference>
<dbReference type="InterPro" id="IPR028098">
    <property type="entry name" value="Glyco_trans_4-like_N"/>
</dbReference>
<gene>
    <name evidence="3" type="primary">tuaC</name>
    <name evidence="3" type="ORF">CLPUN_40450</name>
</gene>
<evidence type="ECO:0000313" key="4">
    <source>
        <dbReference type="Proteomes" id="UP000190890"/>
    </source>
</evidence>
<dbReference type="GO" id="GO:0016757">
    <property type="term" value="F:glycosyltransferase activity"/>
    <property type="evidence" value="ECO:0007669"/>
    <property type="project" value="UniProtKB-KW"/>
</dbReference>
<protein>
    <submittedName>
        <fullName evidence="3">Putative teichuronic acid biosynthesis glycosyltransferase TuaC</fullName>
        <ecNumber evidence="3">2.4.-.-</ecNumber>
    </submittedName>
</protein>
<dbReference type="InterPro" id="IPR050194">
    <property type="entry name" value="Glycosyltransferase_grp1"/>
</dbReference>
<feature type="domain" description="Glycosyl transferase family 1" evidence="1">
    <location>
        <begin position="208"/>
        <end position="358"/>
    </location>
</feature>
<dbReference type="Pfam" id="PF00534">
    <property type="entry name" value="Glycos_transf_1"/>
    <property type="match status" value="1"/>
</dbReference>
<dbReference type="STRING" id="29367.CLPUN_40450"/>
<dbReference type="RefSeq" id="WP_077849019.1">
    <property type="nucleotide sequence ID" value="NZ_LZZM01000201.1"/>
</dbReference>
<feature type="domain" description="Glycosyltransferase subfamily 4-like N-terminal" evidence="2">
    <location>
        <begin position="90"/>
        <end position="192"/>
    </location>
</feature>
<reference evidence="3 4" key="1">
    <citation type="submission" date="2016-05" db="EMBL/GenBank/DDBJ databases">
        <title>Microbial solvent formation.</title>
        <authorList>
            <person name="Poehlein A."/>
            <person name="Montoya Solano J.D."/>
            <person name="Flitsch S."/>
            <person name="Krabben P."/>
            <person name="Duerre P."/>
            <person name="Daniel R."/>
        </authorList>
    </citation>
    <scope>NUCLEOTIDE SEQUENCE [LARGE SCALE GENOMIC DNA]</scope>
    <source>
        <strain evidence="3 4">DSM 2619</strain>
    </source>
</reference>
<comment type="caution">
    <text evidence="3">The sequence shown here is derived from an EMBL/GenBank/DDBJ whole genome shotgun (WGS) entry which is preliminary data.</text>
</comment>
<keyword evidence="4" id="KW-1185">Reference proteome</keyword>
<evidence type="ECO:0000313" key="3">
    <source>
        <dbReference type="EMBL" id="OOM74340.1"/>
    </source>
</evidence>
<dbReference type="SUPFAM" id="SSF53756">
    <property type="entry name" value="UDP-Glycosyltransferase/glycogen phosphorylase"/>
    <property type="match status" value="1"/>
</dbReference>
<dbReference type="Pfam" id="PF13439">
    <property type="entry name" value="Glyco_transf_4"/>
    <property type="match status" value="1"/>
</dbReference>
<dbReference type="AlphaFoldDB" id="A0A1S8T983"/>
<proteinExistence type="predicted"/>
<dbReference type="Proteomes" id="UP000190890">
    <property type="component" value="Unassembled WGS sequence"/>
</dbReference>
<dbReference type="EC" id="2.4.-.-" evidence="3"/>
<organism evidence="3 4">
    <name type="scientific">Clostridium puniceum</name>
    <dbReference type="NCBI Taxonomy" id="29367"/>
    <lineage>
        <taxon>Bacteria</taxon>
        <taxon>Bacillati</taxon>
        <taxon>Bacillota</taxon>
        <taxon>Clostridia</taxon>
        <taxon>Eubacteriales</taxon>
        <taxon>Clostridiaceae</taxon>
        <taxon>Clostridium</taxon>
    </lineage>
</organism>
<dbReference type="Gene3D" id="3.40.50.2000">
    <property type="entry name" value="Glycogen Phosphorylase B"/>
    <property type="match status" value="2"/>
</dbReference>
<keyword evidence="3" id="KW-0808">Transferase</keyword>
<sequence length="388" mass="44629">MHIMVIPSWYSSSRNKVHGSFFKEQFKALANCDEKITVAYNEIWPITMLGKIHEKRGINFNIEDDLRTYRYKDYNYFPKNPLMFKSFNKRMDKLYQEIVKREGKVDIIHAHSAFWGGIAATFISQKYNIPLVITEHSSLKYAKYTKESYKKYIFEAYEKADFLISVGNGLKNELQEYVNRPIEVINNMVDLKLFDLNENINLENSEVNRNFKFFSCGFLEDGKGMDCLIKAFTKAFKAKKVTLRIGADGSLKPVLKKLIEDLGMDEQIKLLGALSRKEVSDEMKACDVFALASEHETFGVVYIEALASGKPIIGADNGGAEDIINEDNGIIAKKKNIEDLAKALIKIKDNYKIYDKYKIREKTIFSYSEKVLVEKLKGVYKKAYEGNN</sequence>
<evidence type="ECO:0000259" key="2">
    <source>
        <dbReference type="Pfam" id="PF13439"/>
    </source>
</evidence>
<name>A0A1S8T983_9CLOT</name>
<keyword evidence="3" id="KW-0328">Glycosyltransferase</keyword>
<dbReference type="OrthoDB" id="9795068at2"/>